<evidence type="ECO:0008006" key="3">
    <source>
        <dbReference type="Google" id="ProtNLM"/>
    </source>
</evidence>
<dbReference type="HOGENOM" id="CLU_001324_11_0_1"/>
<dbReference type="GO" id="GO:0005657">
    <property type="term" value="C:replication fork"/>
    <property type="evidence" value="ECO:0007669"/>
    <property type="project" value="TreeGrafter"/>
</dbReference>
<accession>A0A0C2YM40</accession>
<dbReference type="InParanoid" id="A0A0C2YM40"/>
<gene>
    <name evidence="1" type="ORF">SCLCIDRAFT_39474</name>
</gene>
<dbReference type="EMBL" id="KN822320">
    <property type="protein sequence ID" value="KIM50838.1"/>
    <property type="molecule type" value="Genomic_DNA"/>
</dbReference>
<reference evidence="1 2" key="1">
    <citation type="submission" date="2014-04" db="EMBL/GenBank/DDBJ databases">
        <authorList>
            <consortium name="DOE Joint Genome Institute"/>
            <person name="Kuo A."/>
            <person name="Kohler A."/>
            <person name="Nagy L.G."/>
            <person name="Floudas D."/>
            <person name="Copeland A."/>
            <person name="Barry K.W."/>
            <person name="Cichocki N."/>
            <person name="Veneault-Fourrey C."/>
            <person name="LaButti K."/>
            <person name="Lindquist E.A."/>
            <person name="Lipzen A."/>
            <person name="Lundell T."/>
            <person name="Morin E."/>
            <person name="Murat C."/>
            <person name="Sun H."/>
            <person name="Tunlid A."/>
            <person name="Henrissat B."/>
            <person name="Grigoriev I.V."/>
            <person name="Hibbett D.S."/>
            <person name="Martin F."/>
            <person name="Nordberg H.P."/>
            <person name="Cantor M.N."/>
            <person name="Hua S.X."/>
        </authorList>
    </citation>
    <scope>NUCLEOTIDE SEQUENCE [LARGE SCALE GENOMIC DNA]</scope>
    <source>
        <strain evidence="1 2">Foug A</strain>
    </source>
</reference>
<feature type="non-terminal residue" evidence="1">
    <location>
        <position position="93"/>
    </location>
</feature>
<dbReference type="Proteomes" id="UP000053989">
    <property type="component" value="Unassembled WGS sequence"/>
</dbReference>
<dbReference type="STRING" id="1036808.A0A0C2YM40"/>
<evidence type="ECO:0000313" key="1">
    <source>
        <dbReference type="EMBL" id="KIM50838.1"/>
    </source>
</evidence>
<name>A0A0C2YM40_9AGAM</name>
<dbReference type="CDD" id="cd18809">
    <property type="entry name" value="SF1_C_RecD"/>
    <property type="match status" value="1"/>
</dbReference>
<proteinExistence type="predicted"/>
<dbReference type="SUPFAM" id="SSF52540">
    <property type="entry name" value="P-loop containing nucleoside triphosphate hydrolases"/>
    <property type="match status" value="1"/>
</dbReference>
<feature type="non-terminal residue" evidence="1">
    <location>
        <position position="1"/>
    </location>
</feature>
<reference evidence="2" key="2">
    <citation type="submission" date="2015-01" db="EMBL/GenBank/DDBJ databases">
        <title>Evolutionary Origins and Diversification of the Mycorrhizal Mutualists.</title>
        <authorList>
            <consortium name="DOE Joint Genome Institute"/>
            <consortium name="Mycorrhizal Genomics Consortium"/>
            <person name="Kohler A."/>
            <person name="Kuo A."/>
            <person name="Nagy L.G."/>
            <person name="Floudas D."/>
            <person name="Copeland A."/>
            <person name="Barry K.W."/>
            <person name="Cichocki N."/>
            <person name="Veneault-Fourrey C."/>
            <person name="LaButti K."/>
            <person name="Lindquist E.A."/>
            <person name="Lipzen A."/>
            <person name="Lundell T."/>
            <person name="Morin E."/>
            <person name="Murat C."/>
            <person name="Riley R."/>
            <person name="Ohm R."/>
            <person name="Sun H."/>
            <person name="Tunlid A."/>
            <person name="Henrissat B."/>
            <person name="Grigoriev I.V."/>
            <person name="Hibbett D.S."/>
            <person name="Martin F."/>
        </authorList>
    </citation>
    <scope>NUCLEOTIDE SEQUENCE [LARGE SCALE GENOMIC DNA]</scope>
    <source>
        <strain evidence="2">Foug A</strain>
    </source>
</reference>
<dbReference type="AlphaFoldDB" id="A0A0C2YM40"/>
<dbReference type="PANTHER" id="PTHR23274">
    <property type="entry name" value="DNA HELICASE-RELATED"/>
    <property type="match status" value="1"/>
</dbReference>
<dbReference type="GO" id="GO:0006260">
    <property type="term" value="P:DNA replication"/>
    <property type="evidence" value="ECO:0007669"/>
    <property type="project" value="TreeGrafter"/>
</dbReference>
<dbReference type="OrthoDB" id="3353471at2759"/>
<organism evidence="1 2">
    <name type="scientific">Scleroderma citrinum Foug A</name>
    <dbReference type="NCBI Taxonomy" id="1036808"/>
    <lineage>
        <taxon>Eukaryota</taxon>
        <taxon>Fungi</taxon>
        <taxon>Dikarya</taxon>
        <taxon>Basidiomycota</taxon>
        <taxon>Agaricomycotina</taxon>
        <taxon>Agaricomycetes</taxon>
        <taxon>Agaricomycetidae</taxon>
        <taxon>Boletales</taxon>
        <taxon>Sclerodermatineae</taxon>
        <taxon>Sclerodermataceae</taxon>
        <taxon>Scleroderma</taxon>
    </lineage>
</organism>
<evidence type="ECO:0000313" key="2">
    <source>
        <dbReference type="Proteomes" id="UP000053989"/>
    </source>
</evidence>
<protein>
    <recommendedName>
        <fullName evidence="3">ATP-dependent DNA helicase</fullName>
    </recommendedName>
</protein>
<dbReference type="PANTHER" id="PTHR23274:SF51">
    <property type="entry name" value="OS03G0423850 PROTEIN"/>
    <property type="match status" value="1"/>
</dbReference>
<sequence>IPRITFNFNPYNSNWTVQRKQFPLRLAYATTFNSSQGLTLDRSAIDLCFDPFAHGQLYTALSRVRCRHDSLLFFSPSNVNKDSANIVYPSLLL</sequence>
<dbReference type="InterPro" id="IPR027417">
    <property type="entry name" value="P-loop_NTPase"/>
</dbReference>
<keyword evidence="2" id="KW-1185">Reference proteome</keyword>